<feature type="compositionally biased region" description="Basic and acidic residues" evidence="2">
    <location>
        <begin position="76"/>
        <end position="86"/>
    </location>
</feature>
<accession>A0A8D0H1U7</accession>
<dbReference type="InterPro" id="IPR000719">
    <property type="entry name" value="Prot_kinase_dom"/>
</dbReference>
<keyword evidence="5" id="KW-1185">Reference proteome</keyword>
<dbReference type="InterPro" id="IPR017441">
    <property type="entry name" value="Protein_kinase_ATP_BS"/>
</dbReference>
<dbReference type="PROSITE" id="PS00107">
    <property type="entry name" value="PROTEIN_KINASE_ATP"/>
    <property type="match status" value="1"/>
</dbReference>
<reference evidence="4" key="1">
    <citation type="submission" date="2025-08" db="UniProtKB">
        <authorList>
            <consortium name="Ensembl"/>
        </authorList>
    </citation>
    <scope>IDENTIFICATION</scope>
</reference>
<dbReference type="Gene3D" id="3.30.200.20">
    <property type="entry name" value="Phosphorylase Kinase, domain 1"/>
    <property type="match status" value="1"/>
</dbReference>
<evidence type="ECO:0000256" key="1">
    <source>
        <dbReference type="PROSITE-ProRule" id="PRU10141"/>
    </source>
</evidence>
<feature type="domain" description="Protein kinase" evidence="3">
    <location>
        <begin position="14"/>
        <end position="86"/>
    </location>
</feature>
<dbReference type="Ensembl" id="ENSSPUT00000014766.1">
    <property type="protein sequence ID" value="ENSSPUP00000013844.1"/>
    <property type="gene ID" value="ENSSPUG00000010667.1"/>
</dbReference>
<proteinExistence type="predicted"/>
<evidence type="ECO:0000313" key="4">
    <source>
        <dbReference type="Ensembl" id="ENSSPUP00000013844.1"/>
    </source>
</evidence>
<dbReference type="GeneTree" id="ENSGT00940000159769"/>
<feature type="region of interest" description="Disordered" evidence="2">
    <location>
        <begin position="61"/>
        <end position="86"/>
    </location>
</feature>
<dbReference type="OMA" id="SAHIRFI"/>
<dbReference type="GO" id="GO:0005524">
    <property type="term" value="F:ATP binding"/>
    <property type="evidence" value="ECO:0007669"/>
    <property type="project" value="UniProtKB-UniRule"/>
</dbReference>
<dbReference type="InterPro" id="IPR011009">
    <property type="entry name" value="Kinase-like_dom_sf"/>
</dbReference>
<evidence type="ECO:0000259" key="3">
    <source>
        <dbReference type="PROSITE" id="PS50011"/>
    </source>
</evidence>
<dbReference type="AlphaFoldDB" id="A0A8D0H1U7"/>
<dbReference type="GO" id="GO:0004672">
    <property type="term" value="F:protein kinase activity"/>
    <property type="evidence" value="ECO:0007669"/>
    <property type="project" value="InterPro"/>
</dbReference>
<reference evidence="4" key="2">
    <citation type="submission" date="2025-09" db="UniProtKB">
        <authorList>
            <consortium name="Ensembl"/>
        </authorList>
    </citation>
    <scope>IDENTIFICATION</scope>
</reference>
<dbReference type="Proteomes" id="UP000694392">
    <property type="component" value="Unplaced"/>
</dbReference>
<dbReference type="SUPFAM" id="SSF56112">
    <property type="entry name" value="Protein kinase-like (PK-like)"/>
    <property type="match status" value="1"/>
</dbReference>
<evidence type="ECO:0000313" key="5">
    <source>
        <dbReference type="Proteomes" id="UP000694392"/>
    </source>
</evidence>
<evidence type="ECO:0000256" key="2">
    <source>
        <dbReference type="SAM" id="MobiDB-lite"/>
    </source>
</evidence>
<feature type="binding site" evidence="1">
    <location>
        <position position="43"/>
    </location>
    <ligand>
        <name>ATP</name>
        <dbReference type="ChEBI" id="CHEBI:30616"/>
    </ligand>
</feature>
<keyword evidence="1" id="KW-0547">Nucleotide-binding</keyword>
<organism evidence="4 5">
    <name type="scientific">Sphenodon punctatus</name>
    <name type="common">Tuatara</name>
    <name type="synonym">Hatteria punctata</name>
    <dbReference type="NCBI Taxonomy" id="8508"/>
    <lineage>
        <taxon>Eukaryota</taxon>
        <taxon>Metazoa</taxon>
        <taxon>Chordata</taxon>
        <taxon>Craniata</taxon>
        <taxon>Vertebrata</taxon>
        <taxon>Euteleostomi</taxon>
        <taxon>Lepidosauria</taxon>
        <taxon>Sphenodontia</taxon>
        <taxon>Sphenodontidae</taxon>
        <taxon>Sphenodon</taxon>
    </lineage>
</organism>
<dbReference type="PROSITE" id="PS50011">
    <property type="entry name" value="PROTEIN_KINASE_DOM"/>
    <property type="match status" value="1"/>
</dbReference>
<protein>
    <recommendedName>
        <fullName evidence="3">Protein kinase domain-containing protein</fullName>
    </recommendedName>
</protein>
<keyword evidence="1" id="KW-0067">ATP-binding</keyword>
<name>A0A8D0H1U7_SPHPU</name>
<sequence length="86" mass="9522">MASTTTCTRFTDEYQLFEELGKGAFSVVRRCMKITTGQEYAAKIINTKKLSARGNHLLQRGAARGRRPLCGGRRTPPKDEVPLAGH</sequence>